<feature type="coiled-coil region" evidence="1">
    <location>
        <begin position="91"/>
        <end position="195"/>
    </location>
</feature>
<protein>
    <submittedName>
        <fullName evidence="2">Uncharacterized protein</fullName>
    </submittedName>
</protein>
<gene>
    <name evidence="2" type="ORF">S01H4_20695</name>
</gene>
<reference evidence="2" key="1">
    <citation type="journal article" date="2014" name="Front. Microbiol.">
        <title>High frequency of phylogenetically diverse reductive dehalogenase-homologous genes in deep subseafloor sedimentary metagenomes.</title>
        <authorList>
            <person name="Kawai M."/>
            <person name="Futagami T."/>
            <person name="Toyoda A."/>
            <person name="Takaki Y."/>
            <person name="Nishi S."/>
            <person name="Hori S."/>
            <person name="Arai W."/>
            <person name="Tsubouchi T."/>
            <person name="Morono Y."/>
            <person name="Uchiyama I."/>
            <person name="Ito T."/>
            <person name="Fujiyama A."/>
            <person name="Inagaki F."/>
            <person name="Takami H."/>
        </authorList>
    </citation>
    <scope>NUCLEOTIDE SEQUENCE</scope>
    <source>
        <strain evidence="2">Expedition CK06-06</strain>
    </source>
</reference>
<organism evidence="2">
    <name type="scientific">marine sediment metagenome</name>
    <dbReference type="NCBI Taxonomy" id="412755"/>
    <lineage>
        <taxon>unclassified sequences</taxon>
        <taxon>metagenomes</taxon>
        <taxon>ecological metagenomes</taxon>
    </lineage>
</organism>
<dbReference type="Gene3D" id="1.10.287.1490">
    <property type="match status" value="1"/>
</dbReference>
<accession>X1A1E4</accession>
<evidence type="ECO:0000256" key="1">
    <source>
        <dbReference type="SAM" id="Coils"/>
    </source>
</evidence>
<comment type="caution">
    <text evidence="2">The sequence shown here is derived from an EMBL/GenBank/DDBJ whole genome shotgun (WGS) entry which is preliminary data.</text>
</comment>
<proteinExistence type="predicted"/>
<feature type="non-terminal residue" evidence="2">
    <location>
        <position position="1"/>
    </location>
</feature>
<dbReference type="EMBL" id="BART01009324">
    <property type="protein sequence ID" value="GAG66578.1"/>
    <property type="molecule type" value="Genomic_DNA"/>
</dbReference>
<name>X1A1E4_9ZZZZ</name>
<evidence type="ECO:0000313" key="2">
    <source>
        <dbReference type="EMBL" id="GAG66578.1"/>
    </source>
</evidence>
<dbReference type="AlphaFoldDB" id="X1A1E4"/>
<keyword evidence="1" id="KW-0175">Coiled coil</keyword>
<sequence>RERIDDLAQKVSLLVSDRSDHLRNVDALKDEINGLYSKMDNWSGQMAELNEYNASLTMKIKEFNKLSTQHKNELTQRDAQIANLTTILNEKSEIEEGAEKLLDQIKRIKSEDQNLNQEISKLNETNKNLKFQVLKANRENESHLDTITNLKLEMRTLRQQISSGNSDKGKKKDGIVEMKKELKVLRRERDHYKEIIKKNKLL</sequence>